<gene>
    <name evidence="3" type="ORF">DFQ02_10411</name>
</gene>
<feature type="transmembrane region" description="Helical" evidence="1">
    <location>
        <begin position="123"/>
        <end position="142"/>
    </location>
</feature>
<keyword evidence="1" id="KW-0472">Membrane</keyword>
<feature type="domain" description="EamA" evidence="2">
    <location>
        <begin position="150"/>
        <end position="289"/>
    </location>
</feature>
<evidence type="ECO:0000313" key="4">
    <source>
        <dbReference type="Proteomes" id="UP000256629"/>
    </source>
</evidence>
<feature type="transmembrane region" description="Helical" evidence="1">
    <location>
        <begin position="216"/>
        <end position="237"/>
    </location>
</feature>
<feature type="transmembrane region" description="Helical" evidence="1">
    <location>
        <begin position="97"/>
        <end position="114"/>
    </location>
</feature>
<evidence type="ECO:0000313" key="3">
    <source>
        <dbReference type="EMBL" id="RED48173.1"/>
    </source>
</evidence>
<accession>A0A3D9HFB8</accession>
<evidence type="ECO:0000259" key="2">
    <source>
        <dbReference type="Pfam" id="PF00892"/>
    </source>
</evidence>
<feature type="transmembrane region" description="Helical" evidence="1">
    <location>
        <begin position="244"/>
        <end position="263"/>
    </location>
</feature>
<feature type="transmembrane region" description="Helical" evidence="1">
    <location>
        <begin position="148"/>
        <end position="168"/>
    </location>
</feature>
<name>A0A3D9HFB8_9FLAO</name>
<protein>
    <submittedName>
        <fullName evidence="3">EamA-like transporter family protein</fullName>
    </submittedName>
</protein>
<keyword evidence="1" id="KW-0812">Transmembrane</keyword>
<dbReference type="InterPro" id="IPR037185">
    <property type="entry name" value="EmrE-like"/>
</dbReference>
<dbReference type="InterPro" id="IPR000620">
    <property type="entry name" value="EamA_dom"/>
</dbReference>
<feature type="transmembrane region" description="Helical" evidence="1">
    <location>
        <begin position="42"/>
        <end position="59"/>
    </location>
</feature>
<dbReference type="OrthoDB" id="9150437at2"/>
<keyword evidence="4" id="KW-1185">Reference proteome</keyword>
<sequence length="303" mass="34433">MDRLFHNKSHLKNYLHLHFLVFIAGFTAILGELISITAIPLVWFRMVMASILMFLYIKLAKVKIRIKPKSILKLSIAGVIIAAHWICFFGAIDEANISIALAMFSTGAFFASFIEPIVYKRKIIWYEIIFGIIVIIGIFIITQSEIKYLKGIILGIVSAFFSSLFAVLNGNFLKQHTATVISFYEFLSGVFFISLYLIFFTDGFSLEFFNLSKLDFIYLFILASVCTAYAFIASIYVMKLISPYTVVLTYNLEPIYGILMAIILFPEKEIMSNSFYYGAIVIIVTVLLNGILKNSKKLKSKYS</sequence>
<dbReference type="AlphaFoldDB" id="A0A3D9HFB8"/>
<dbReference type="Proteomes" id="UP000256629">
    <property type="component" value="Unassembled WGS sequence"/>
</dbReference>
<dbReference type="Pfam" id="PF00892">
    <property type="entry name" value="EamA"/>
    <property type="match status" value="2"/>
</dbReference>
<dbReference type="PANTHER" id="PTHR22911:SF79">
    <property type="entry name" value="MOBA-LIKE NTP TRANSFERASE DOMAIN-CONTAINING PROTEIN"/>
    <property type="match status" value="1"/>
</dbReference>
<feature type="transmembrane region" description="Helical" evidence="1">
    <location>
        <begin position="14"/>
        <end position="36"/>
    </location>
</feature>
<dbReference type="GO" id="GO:0016020">
    <property type="term" value="C:membrane"/>
    <property type="evidence" value="ECO:0007669"/>
    <property type="project" value="InterPro"/>
</dbReference>
<feature type="transmembrane region" description="Helical" evidence="1">
    <location>
        <begin position="180"/>
        <end position="201"/>
    </location>
</feature>
<feature type="domain" description="EamA" evidence="2">
    <location>
        <begin position="20"/>
        <end position="142"/>
    </location>
</feature>
<dbReference type="PANTHER" id="PTHR22911">
    <property type="entry name" value="ACYL-MALONYL CONDENSING ENZYME-RELATED"/>
    <property type="match status" value="1"/>
</dbReference>
<evidence type="ECO:0000256" key="1">
    <source>
        <dbReference type="SAM" id="Phobius"/>
    </source>
</evidence>
<feature type="transmembrane region" description="Helical" evidence="1">
    <location>
        <begin position="71"/>
        <end position="91"/>
    </location>
</feature>
<keyword evidence="1" id="KW-1133">Transmembrane helix</keyword>
<feature type="transmembrane region" description="Helical" evidence="1">
    <location>
        <begin position="275"/>
        <end position="292"/>
    </location>
</feature>
<dbReference type="RefSeq" id="WP_116523835.1">
    <property type="nucleotide sequence ID" value="NZ_QRDX01000004.1"/>
</dbReference>
<dbReference type="EMBL" id="QRDX01000004">
    <property type="protein sequence ID" value="RED48173.1"/>
    <property type="molecule type" value="Genomic_DNA"/>
</dbReference>
<organism evidence="3 4">
    <name type="scientific">Seonamhaeicola aphaedonensis</name>
    <dbReference type="NCBI Taxonomy" id="1461338"/>
    <lineage>
        <taxon>Bacteria</taxon>
        <taxon>Pseudomonadati</taxon>
        <taxon>Bacteroidota</taxon>
        <taxon>Flavobacteriia</taxon>
        <taxon>Flavobacteriales</taxon>
        <taxon>Flavobacteriaceae</taxon>
    </lineage>
</organism>
<reference evidence="3 4" key="1">
    <citation type="submission" date="2018-07" db="EMBL/GenBank/DDBJ databases">
        <title>Genomic Encyclopedia of Type Strains, Phase III (KMG-III): the genomes of soil and plant-associated and newly described type strains.</title>
        <authorList>
            <person name="Whitman W."/>
        </authorList>
    </citation>
    <scope>NUCLEOTIDE SEQUENCE [LARGE SCALE GENOMIC DNA]</scope>
    <source>
        <strain evidence="3 4">CECT 8487</strain>
    </source>
</reference>
<dbReference type="SUPFAM" id="SSF103481">
    <property type="entry name" value="Multidrug resistance efflux transporter EmrE"/>
    <property type="match status" value="1"/>
</dbReference>
<proteinExistence type="predicted"/>
<comment type="caution">
    <text evidence="3">The sequence shown here is derived from an EMBL/GenBank/DDBJ whole genome shotgun (WGS) entry which is preliminary data.</text>
</comment>